<protein>
    <submittedName>
        <fullName evidence="8">Phosphotransferase system, EIIB</fullName>
    </submittedName>
</protein>
<feature type="active site" description="Phosphocysteine intermediate; for EIIB activity" evidence="6">
    <location>
        <position position="62"/>
    </location>
</feature>
<name>A0ABY0V7F9_9ACTO</name>
<evidence type="ECO:0000256" key="6">
    <source>
        <dbReference type="PROSITE-ProRule" id="PRU00421"/>
    </source>
</evidence>
<evidence type="ECO:0000256" key="5">
    <source>
        <dbReference type="ARBA" id="ARBA00022777"/>
    </source>
</evidence>
<dbReference type="InterPro" id="IPR036878">
    <property type="entry name" value="Glu_permease_IIB"/>
</dbReference>
<dbReference type="PROSITE" id="PS51098">
    <property type="entry name" value="PTS_EIIB_TYPE_1"/>
    <property type="match status" value="1"/>
</dbReference>
<evidence type="ECO:0000256" key="2">
    <source>
        <dbReference type="ARBA" id="ARBA00022597"/>
    </source>
</evidence>
<gene>
    <name evidence="8" type="ORF">SAMN04489714_1095</name>
</gene>
<dbReference type="InterPro" id="IPR050429">
    <property type="entry name" value="PTS_Glucose_EIICBA"/>
</dbReference>
<proteinExistence type="predicted"/>
<organism evidence="8 9">
    <name type="scientific">Schaalia radingae</name>
    <dbReference type="NCBI Taxonomy" id="131110"/>
    <lineage>
        <taxon>Bacteria</taxon>
        <taxon>Bacillati</taxon>
        <taxon>Actinomycetota</taxon>
        <taxon>Actinomycetes</taxon>
        <taxon>Actinomycetales</taxon>
        <taxon>Actinomycetaceae</taxon>
        <taxon>Schaalia</taxon>
    </lineage>
</organism>
<evidence type="ECO:0000256" key="1">
    <source>
        <dbReference type="ARBA" id="ARBA00022448"/>
    </source>
</evidence>
<dbReference type="Pfam" id="PF00367">
    <property type="entry name" value="PTS_EIIB"/>
    <property type="match status" value="1"/>
</dbReference>
<dbReference type="InterPro" id="IPR001996">
    <property type="entry name" value="PTS_IIB_1"/>
</dbReference>
<dbReference type="InterPro" id="IPR018113">
    <property type="entry name" value="PTrfase_EIIB_Cys"/>
</dbReference>
<reference evidence="8 9" key="1">
    <citation type="submission" date="2016-10" db="EMBL/GenBank/DDBJ databases">
        <authorList>
            <person name="Varghese N."/>
            <person name="Submissions S."/>
        </authorList>
    </citation>
    <scope>NUCLEOTIDE SEQUENCE [LARGE SCALE GENOMIC DNA]</scope>
    <source>
        <strain evidence="8 9">DSM 9169</strain>
    </source>
</reference>
<dbReference type="PANTHER" id="PTHR30009:SF4">
    <property type="entry name" value="PTS SYSTEM N-ACETYLGLUCOSAMINE-SPECIFIC EIICBA COMPONENT"/>
    <property type="match status" value="1"/>
</dbReference>
<sequence length="116" mass="13180">MRRFVHSRCASWAIFYDGHMVHKNRQAGVDREWTAETSLPQRCREILQGLGGCDNVVDLEPCALRIRVQVRDQDSIDEHLLRQPPVIAVVRSGDVVQLVTGIDAERVMGELRQLCS</sequence>
<keyword evidence="3" id="KW-0808">Transferase</keyword>
<evidence type="ECO:0000313" key="9">
    <source>
        <dbReference type="Proteomes" id="UP000198976"/>
    </source>
</evidence>
<keyword evidence="5" id="KW-0418">Kinase</keyword>
<dbReference type="SUPFAM" id="SSF55604">
    <property type="entry name" value="Glucose permease domain IIB"/>
    <property type="match status" value="1"/>
</dbReference>
<keyword evidence="9" id="KW-1185">Reference proteome</keyword>
<evidence type="ECO:0000313" key="8">
    <source>
        <dbReference type="EMBL" id="SDT94246.1"/>
    </source>
</evidence>
<dbReference type="Proteomes" id="UP000198976">
    <property type="component" value="Chromosome I"/>
</dbReference>
<feature type="domain" description="PTS EIIB type-1" evidence="7">
    <location>
        <begin position="40"/>
        <end position="116"/>
    </location>
</feature>
<keyword evidence="2" id="KW-0762">Sugar transport</keyword>
<evidence type="ECO:0000259" key="7">
    <source>
        <dbReference type="PROSITE" id="PS51098"/>
    </source>
</evidence>
<accession>A0ABY0V7F9</accession>
<keyword evidence="4" id="KW-0598">Phosphotransferase system</keyword>
<evidence type="ECO:0000256" key="3">
    <source>
        <dbReference type="ARBA" id="ARBA00022679"/>
    </source>
</evidence>
<dbReference type="Gene3D" id="3.30.1360.60">
    <property type="entry name" value="Glucose permease domain IIB"/>
    <property type="match status" value="1"/>
</dbReference>
<dbReference type="EMBL" id="LT629792">
    <property type="protein sequence ID" value="SDT94246.1"/>
    <property type="molecule type" value="Genomic_DNA"/>
</dbReference>
<keyword evidence="1" id="KW-0813">Transport</keyword>
<dbReference type="PANTHER" id="PTHR30009">
    <property type="entry name" value="CYTOCHROME C-TYPE SYNTHESIS PROTEIN AND PTS TRANSMEMBRANE COMPONENT"/>
    <property type="match status" value="1"/>
</dbReference>
<evidence type="ECO:0000256" key="4">
    <source>
        <dbReference type="ARBA" id="ARBA00022683"/>
    </source>
</evidence>